<evidence type="ECO:0000313" key="2">
    <source>
        <dbReference type="Proteomes" id="UP000078542"/>
    </source>
</evidence>
<organism evidence="1 2">
    <name type="scientific">Cyphomyrmex costatus</name>
    <dbReference type="NCBI Taxonomy" id="456900"/>
    <lineage>
        <taxon>Eukaryota</taxon>
        <taxon>Metazoa</taxon>
        <taxon>Ecdysozoa</taxon>
        <taxon>Arthropoda</taxon>
        <taxon>Hexapoda</taxon>
        <taxon>Insecta</taxon>
        <taxon>Pterygota</taxon>
        <taxon>Neoptera</taxon>
        <taxon>Endopterygota</taxon>
        <taxon>Hymenoptera</taxon>
        <taxon>Apocrita</taxon>
        <taxon>Aculeata</taxon>
        <taxon>Formicoidea</taxon>
        <taxon>Formicidae</taxon>
        <taxon>Myrmicinae</taxon>
        <taxon>Cyphomyrmex</taxon>
    </lineage>
</organism>
<dbReference type="Proteomes" id="UP000078542">
    <property type="component" value="Unassembled WGS sequence"/>
</dbReference>
<keyword evidence="2" id="KW-1185">Reference proteome</keyword>
<accession>A0A195CRA5</accession>
<dbReference type="AlphaFoldDB" id="A0A195CRA5"/>
<reference evidence="1 2" key="1">
    <citation type="submission" date="2016-03" db="EMBL/GenBank/DDBJ databases">
        <title>Cyphomyrmex costatus WGS genome.</title>
        <authorList>
            <person name="Nygaard S."/>
            <person name="Hu H."/>
            <person name="Boomsma J."/>
            <person name="Zhang G."/>
        </authorList>
    </citation>
    <scope>NUCLEOTIDE SEQUENCE [LARGE SCALE GENOMIC DNA]</scope>
    <source>
        <strain evidence="1">MS0001</strain>
        <tissue evidence="1">Whole body</tissue>
    </source>
</reference>
<dbReference type="EMBL" id="KQ977394">
    <property type="protein sequence ID" value="KYN03027.1"/>
    <property type="molecule type" value="Genomic_DNA"/>
</dbReference>
<evidence type="ECO:0000313" key="1">
    <source>
        <dbReference type="EMBL" id="KYN03027.1"/>
    </source>
</evidence>
<name>A0A195CRA5_9HYME</name>
<protein>
    <submittedName>
        <fullName evidence="1">Uncharacterized protein</fullName>
    </submittedName>
</protein>
<gene>
    <name evidence="1" type="ORF">ALC62_06121</name>
</gene>
<proteinExistence type="predicted"/>
<sequence length="124" mass="14313">MGKVGRPTARWWKVSVAPSRRYVIAVLSGRVESRYRGNGVAASQSLYNCEFILGRIDRPREVSWYRGGAVLSQPNYRCRLYHRYMGNRQLSNEHGEPVQQVSQESGSRTQVTIDRIRLSVWLDQ</sequence>